<feature type="transmembrane region" description="Helical" evidence="5">
    <location>
        <begin position="935"/>
        <end position="962"/>
    </location>
</feature>
<dbReference type="Proteomes" id="UP000683925">
    <property type="component" value="Unassembled WGS sequence"/>
</dbReference>
<keyword evidence="5" id="KW-0472">Membrane</keyword>
<evidence type="ECO:0008006" key="9">
    <source>
        <dbReference type="Google" id="ProtNLM"/>
    </source>
</evidence>
<proteinExistence type="predicted"/>
<keyword evidence="5" id="KW-0812">Transmembrane</keyword>
<keyword evidence="3" id="KW-1015">Disulfide bond</keyword>
<protein>
    <recommendedName>
        <fullName evidence="9">Insulin-like growth factor binding protein, N-terminal</fullName>
    </recommendedName>
</protein>
<dbReference type="Pfam" id="PF13948">
    <property type="entry name" value="DUF4215"/>
    <property type="match status" value="4"/>
</dbReference>
<dbReference type="OMA" id="INCQIVP"/>
<keyword evidence="5" id="KW-1133">Transmembrane helix</keyword>
<sequence length="1030" mass="119053">MNYFSLLSILFLLQTKLRASVIEFWEYPIILTSTKCNQSNEFPFEGCVNFHRECTALISGGCTFVMNESSQVLSYERDLLDSVIIDSFVQYQYEISRKSQLVTSNKNYSSICGDNILSGDEECEDNNNFPFDGCFNCQFQCEEQCLKCVKGVCLQKDIQVYDDIPLIQQIITKASFEVSYNSHLFEKDEISCIFKCRICIENQCILCEDGYYLNDVTRLCETICGDYILQGLEECDDGNQENYDGCSECKLIKYDECNHDEYQFCSFCHYGQCLKCISGYVLQDSICQTQCGDGLVNPAENEECDNPNDKGCINCQIVPGYLCYGPTFSLCQTCDQNCVQCSSKNNKLVCEKCKEGYYSVGKNCELCDSNCITCQESSFRCTSCYRNDCDFCESYAGLYTDTEVKACVSRCGDGILVATSEQCDDGNEEDEDGCDSACHLEGQVIDYSNFKQIKSSGFHSFDFQMESENRRFSLDCEDVVVKIDSYDASQFEFTTTTNQDNCRIQFKFYQSIYKYNKIHVQFTFQEAKARLLNPSENIISFEIEPEELIINNDNQQNQADSISSAQQSFGLIFLILIPISIITNLFDYLWAVLEILSWINNFYFLNVHYPFNVEVFFLNSDWTSIINFPTYQDLNQPGCNYYFQAPQRFESKGINPLFLNNAQIPFMFIFSAIAIYVMMKSLFLLLFFIKSKLNEKNNIKEKRFSIFNLEGKNHIEKQKTQLNGLKMKNKEQKFLDTLIIQCNSIQKELRKKVKQTISLCLLDITLAIMLQINYAENLYHIIVGINQLLAVVSISLILFHLHQSYKTINIHKLLSENKQFKEKYEIYYENVNTDSAFGAKYKFFGLLRKIFYIFFTVYFYNQPLLQTLFCFVASNFGLALILYENPYKTKAQFTFQFISDLSLSSILLIIVLFAFNDQTQIEYIETHKVTFGWIIIAFVILTLFVEISVLFYQLVISFYSIFKLLRGCILKLSKKKEETDPSVIDKESQEENQNSHQQNRSEPVGLQLEFQQKQMSTSQISQAIQVPLNI</sequence>
<evidence type="ECO:0000256" key="2">
    <source>
        <dbReference type="ARBA" id="ARBA00022737"/>
    </source>
</evidence>
<feature type="transmembrane region" description="Helical" evidence="5">
    <location>
        <begin position="895"/>
        <end position="915"/>
    </location>
</feature>
<evidence type="ECO:0000313" key="7">
    <source>
        <dbReference type="EMBL" id="CAD8208812.1"/>
    </source>
</evidence>
<reference evidence="7" key="1">
    <citation type="submission" date="2021-01" db="EMBL/GenBank/DDBJ databases">
        <authorList>
            <consortium name="Genoscope - CEA"/>
            <person name="William W."/>
        </authorList>
    </citation>
    <scope>NUCLEOTIDE SEQUENCE</scope>
</reference>
<evidence type="ECO:0000256" key="3">
    <source>
        <dbReference type="ARBA" id="ARBA00023157"/>
    </source>
</evidence>
<feature type="region of interest" description="Disordered" evidence="4">
    <location>
        <begin position="981"/>
        <end position="1002"/>
    </location>
</feature>
<dbReference type="PANTHER" id="PTHR38934">
    <property type="entry name" value="HYPHALLY REGULATED CELL WALL PROTEIN 1"/>
    <property type="match status" value="1"/>
</dbReference>
<dbReference type="OrthoDB" id="300641at2759"/>
<evidence type="ECO:0000256" key="4">
    <source>
        <dbReference type="SAM" id="MobiDB-lite"/>
    </source>
</evidence>
<feature type="signal peptide" evidence="6">
    <location>
        <begin position="1"/>
        <end position="19"/>
    </location>
</feature>
<evidence type="ECO:0000256" key="5">
    <source>
        <dbReference type="SAM" id="Phobius"/>
    </source>
</evidence>
<gene>
    <name evidence="7" type="ORF">POCTA_138.1.T1450083</name>
</gene>
<keyword evidence="1 6" id="KW-0732">Signal</keyword>
<organism evidence="7 8">
    <name type="scientific">Paramecium octaurelia</name>
    <dbReference type="NCBI Taxonomy" id="43137"/>
    <lineage>
        <taxon>Eukaryota</taxon>
        <taxon>Sar</taxon>
        <taxon>Alveolata</taxon>
        <taxon>Ciliophora</taxon>
        <taxon>Intramacronucleata</taxon>
        <taxon>Oligohymenophorea</taxon>
        <taxon>Peniculida</taxon>
        <taxon>Parameciidae</taxon>
        <taxon>Paramecium</taxon>
    </lineage>
</organism>
<evidence type="ECO:0000256" key="1">
    <source>
        <dbReference type="ARBA" id="ARBA00022729"/>
    </source>
</evidence>
<dbReference type="NCBIfam" id="TIGR02232">
    <property type="entry name" value="myxo_disulf_rpt"/>
    <property type="match status" value="2"/>
</dbReference>
<evidence type="ECO:0000313" key="8">
    <source>
        <dbReference type="Proteomes" id="UP000683925"/>
    </source>
</evidence>
<feature type="compositionally biased region" description="Low complexity" evidence="4">
    <location>
        <begin position="991"/>
        <end position="1002"/>
    </location>
</feature>
<keyword evidence="2" id="KW-0677">Repeat</keyword>
<feature type="chain" id="PRO_5035748276" description="Insulin-like growth factor binding protein, N-terminal" evidence="6">
    <location>
        <begin position="20"/>
        <end position="1030"/>
    </location>
</feature>
<keyword evidence="8" id="KW-1185">Reference proteome</keyword>
<comment type="caution">
    <text evidence="7">The sequence shown here is derived from an EMBL/GenBank/DDBJ whole genome shotgun (WGS) entry which is preliminary data.</text>
</comment>
<dbReference type="EMBL" id="CAJJDP010000147">
    <property type="protein sequence ID" value="CAD8208812.1"/>
    <property type="molecule type" value="Genomic_DNA"/>
</dbReference>
<feature type="transmembrane region" description="Helical" evidence="5">
    <location>
        <begin position="756"/>
        <end position="772"/>
    </location>
</feature>
<name>A0A8S1YAE7_PAROT</name>
<feature type="transmembrane region" description="Helical" evidence="5">
    <location>
        <begin position="778"/>
        <end position="799"/>
    </location>
</feature>
<evidence type="ECO:0000256" key="6">
    <source>
        <dbReference type="SAM" id="SignalP"/>
    </source>
</evidence>
<feature type="transmembrane region" description="Helical" evidence="5">
    <location>
        <begin position="666"/>
        <end position="689"/>
    </location>
</feature>
<dbReference type="AlphaFoldDB" id="A0A8S1YAE7"/>
<dbReference type="InterPro" id="IPR011936">
    <property type="entry name" value="Myxo_disulph_rpt"/>
</dbReference>
<dbReference type="PANTHER" id="PTHR38934:SF6">
    <property type="entry name" value="CHROMOSOME UNDETERMINED SCAFFOLD_176, WHOLE GENOME SHOTGUN SEQUENCE"/>
    <property type="match status" value="1"/>
</dbReference>
<accession>A0A8S1YAE7</accession>